<comment type="similarity">
    <text evidence="1 3">Belongs to the thiolase-like superfamily. Beta-ketoacyl-ACP synthases family.</text>
</comment>
<keyword evidence="2 3" id="KW-0808">Transferase</keyword>
<dbReference type="InterPro" id="IPR014030">
    <property type="entry name" value="Ketoacyl_synth_N"/>
</dbReference>
<dbReference type="EMBL" id="JASITI010000019">
    <property type="protein sequence ID" value="MDK9497425.1"/>
    <property type="molecule type" value="Genomic_DNA"/>
</dbReference>
<dbReference type="Pfam" id="PF02801">
    <property type="entry name" value="Ketoacyl-synt_C"/>
    <property type="match status" value="1"/>
</dbReference>
<proteinExistence type="inferred from homology"/>
<dbReference type="InterPro" id="IPR000794">
    <property type="entry name" value="Beta-ketoacyl_synthase"/>
</dbReference>
<accession>A0ABT7GUX6</accession>
<dbReference type="InterPro" id="IPR014031">
    <property type="entry name" value="Ketoacyl_synth_C"/>
</dbReference>
<evidence type="ECO:0000256" key="2">
    <source>
        <dbReference type="ARBA" id="ARBA00022679"/>
    </source>
</evidence>
<gene>
    <name evidence="5" type="ORF">QEZ40_002084</name>
</gene>
<dbReference type="InterPro" id="IPR016039">
    <property type="entry name" value="Thiolase-like"/>
</dbReference>
<evidence type="ECO:0000256" key="1">
    <source>
        <dbReference type="ARBA" id="ARBA00008467"/>
    </source>
</evidence>
<name>A0ABT7GUX6_9ACTN</name>
<protein>
    <submittedName>
        <fullName evidence="5">Beta-ketoacyl-[acyl-carrier-protein] synthase family protein</fullName>
    </submittedName>
</protein>
<sequence length="420" mass="43730">MKRVVITGIGAVTPLGNDAPTTWEGLATGRSGVGELTTIETDGFPVRIAGQVKDFRLKDLVPREVGLRHLSRPGQFGLAAAQEALRDAGVDRDTYESGEMGVSVGASVGRPGLQWLLDVGELRETTGEETAFLPYTPSESLEFSQNVPAAAIARLFDATGPLMGVSTACSGSGHAIGEAFRAIQEGDATLMVAGGFDSLTSWMDVLGFTLLGALTDRYNDDPQSASRPFDGERSGFVLGEGGVLFVLEELESALARGARIHAEVLGYGSSLNAWRITDSPPDGSGAIESMASAIADSGVGTEGIDYVVAHGTSTHGNDQSETVAIKKVFGDDAHRLVISSPKSMAGHLTSAGAALNVLAAIGAINNSLVPPTINLTSPDRKLDLDYVPNTAREQSVSHALINAFAFGGTNISLVVGGYER</sequence>
<comment type="caution">
    <text evidence="5">The sequence shown here is derived from an EMBL/GenBank/DDBJ whole genome shotgun (WGS) entry which is preliminary data.</text>
</comment>
<evidence type="ECO:0000313" key="6">
    <source>
        <dbReference type="Proteomes" id="UP001223390"/>
    </source>
</evidence>
<dbReference type="CDD" id="cd00834">
    <property type="entry name" value="KAS_I_II"/>
    <property type="match status" value="1"/>
</dbReference>
<dbReference type="Gene3D" id="3.40.47.10">
    <property type="match status" value="1"/>
</dbReference>
<keyword evidence="6" id="KW-1185">Reference proteome</keyword>
<dbReference type="NCBIfam" id="NF005589">
    <property type="entry name" value="PRK07314.1"/>
    <property type="match status" value="1"/>
</dbReference>
<dbReference type="PANTHER" id="PTHR11712:SF336">
    <property type="entry name" value="3-OXOACYL-[ACYL-CARRIER-PROTEIN] SYNTHASE, MITOCHONDRIAL"/>
    <property type="match status" value="1"/>
</dbReference>
<evidence type="ECO:0000256" key="3">
    <source>
        <dbReference type="RuleBase" id="RU003694"/>
    </source>
</evidence>
<evidence type="ECO:0000259" key="4">
    <source>
        <dbReference type="PROSITE" id="PS52004"/>
    </source>
</evidence>
<dbReference type="Pfam" id="PF00109">
    <property type="entry name" value="ketoacyl-synt"/>
    <property type="match status" value="1"/>
</dbReference>
<dbReference type="PROSITE" id="PS52004">
    <property type="entry name" value="KS3_2"/>
    <property type="match status" value="1"/>
</dbReference>
<evidence type="ECO:0000313" key="5">
    <source>
        <dbReference type="EMBL" id="MDK9497425.1"/>
    </source>
</evidence>
<dbReference type="SMART" id="SM00825">
    <property type="entry name" value="PKS_KS"/>
    <property type="match status" value="1"/>
</dbReference>
<feature type="domain" description="Ketosynthase family 3 (KS3)" evidence="4">
    <location>
        <begin position="1"/>
        <end position="417"/>
    </location>
</feature>
<organism evidence="5 6">
    <name type="scientific">Streptomyces katrae</name>
    <dbReference type="NCBI Taxonomy" id="68223"/>
    <lineage>
        <taxon>Bacteria</taxon>
        <taxon>Bacillati</taxon>
        <taxon>Actinomycetota</taxon>
        <taxon>Actinomycetes</taxon>
        <taxon>Kitasatosporales</taxon>
        <taxon>Streptomycetaceae</taxon>
        <taxon>Streptomyces</taxon>
    </lineage>
</organism>
<dbReference type="PANTHER" id="PTHR11712">
    <property type="entry name" value="POLYKETIDE SYNTHASE-RELATED"/>
    <property type="match status" value="1"/>
</dbReference>
<dbReference type="Proteomes" id="UP001223390">
    <property type="component" value="Unassembled WGS sequence"/>
</dbReference>
<dbReference type="RefSeq" id="WP_125814741.1">
    <property type="nucleotide sequence ID" value="NZ_JASITI010000019.1"/>
</dbReference>
<dbReference type="InterPro" id="IPR020841">
    <property type="entry name" value="PKS_Beta-ketoAc_synthase_dom"/>
</dbReference>
<reference evidence="5 6" key="1">
    <citation type="submission" date="2023-05" db="EMBL/GenBank/DDBJ databases">
        <title>Sequencing and Assembly of Streptomyces sp. NP73.</title>
        <authorList>
            <person name="Konwar A.N."/>
            <person name="Saikia K."/>
            <person name="Thakur D."/>
        </authorList>
    </citation>
    <scope>NUCLEOTIDE SEQUENCE [LARGE SCALE GENOMIC DNA]</scope>
    <source>
        <strain evidence="5 6">NP73</strain>
    </source>
</reference>
<dbReference type="SUPFAM" id="SSF53901">
    <property type="entry name" value="Thiolase-like"/>
    <property type="match status" value="2"/>
</dbReference>